<proteinExistence type="predicted"/>
<protein>
    <submittedName>
        <fullName evidence="3">Uncharacterized protein</fullName>
    </submittedName>
</protein>
<keyword evidence="2" id="KW-0539">Nucleus</keyword>
<name>A0A9P8QGA7_9HYPO</name>
<organism evidence="3 4">
    <name type="scientific">Trichoderma cornu-damae</name>
    <dbReference type="NCBI Taxonomy" id="654480"/>
    <lineage>
        <taxon>Eukaryota</taxon>
        <taxon>Fungi</taxon>
        <taxon>Dikarya</taxon>
        <taxon>Ascomycota</taxon>
        <taxon>Pezizomycotina</taxon>
        <taxon>Sordariomycetes</taxon>
        <taxon>Hypocreomycetidae</taxon>
        <taxon>Hypocreales</taxon>
        <taxon>Hypocreaceae</taxon>
        <taxon>Trichoderma</taxon>
    </lineage>
</organism>
<dbReference type="OrthoDB" id="5130013at2759"/>
<sequence length="384" mass="43145">MDLVDYFRDAAYHSLALLSLSTAHIRDLIMSMIFSRDTPSRRALFYALLAFSSLHRSGLHRKTMLFKVAALAALSASAKEASDGLAAAAQHIAACMILCSFEIFLPTENSGDWILYVQGAIEIIQHSRLENKLGYGDNSKLVDWVYYHGSMSRFALFHWRHRYLTMGATSTPTSVVPQMTRYPLWPDKRTASLAKRPACAVLNILSEICDVLLDPSDPKSQEKEYKDRLRALEAKVDSLPTVSSATTALHKPNDELAHTLALYKTAIRVYLARASQNPLEPMADMDSLLDLVYAGSFRHNGCRHFFPLLILSCEARTDEQRASILDLIERTEKNGNVRSMKALRPQVQSFWKQQDLYADGDLVMNYLDVMKAVISSNTSLPSYV</sequence>
<gene>
    <name evidence="3" type="ORF">Trco_004714</name>
</gene>
<evidence type="ECO:0000313" key="4">
    <source>
        <dbReference type="Proteomes" id="UP000827724"/>
    </source>
</evidence>
<reference evidence="3" key="1">
    <citation type="submission" date="2021-08" db="EMBL/GenBank/DDBJ databases">
        <title>Chromosome-Level Trichoderma cornu-damae using Hi-C Data.</title>
        <authorList>
            <person name="Kim C.S."/>
        </authorList>
    </citation>
    <scope>NUCLEOTIDE SEQUENCE</scope>
    <source>
        <strain evidence="3">KA19-0412C</strain>
    </source>
</reference>
<evidence type="ECO:0000313" key="3">
    <source>
        <dbReference type="EMBL" id="KAH6605561.1"/>
    </source>
</evidence>
<dbReference type="GO" id="GO:0000976">
    <property type="term" value="F:transcription cis-regulatory region binding"/>
    <property type="evidence" value="ECO:0007669"/>
    <property type="project" value="TreeGrafter"/>
</dbReference>
<dbReference type="Pfam" id="PF11951">
    <property type="entry name" value="Fungal_trans_2"/>
    <property type="match status" value="1"/>
</dbReference>
<comment type="caution">
    <text evidence="3">The sequence shown here is derived from an EMBL/GenBank/DDBJ whole genome shotgun (WGS) entry which is preliminary data.</text>
</comment>
<dbReference type="PANTHER" id="PTHR37534">
    <property type="entry name" value="TRANSCRIPTIONAL ACTIVATOR PROTEIN UGA3"/>
    <property type="match status" value="1"/>
</dbReference>
<evidence type="ECO:0000256" key="2">
    <source>
        <dbReference type="ARBA" id="ARBA00023242"/>
    </source>
</evidence>
<evidence type="ECO:0000256" key="1">
    <source>
        <dbReference type="ARBA" id="ARBA00004123"/>
    </source>
</evidence>
<accession>A0A9P8QGA7</accession>
<dbReference type="EMBL" id="JAIWOZ010000004">
    <property type="protein sequence ID" value="KAH6605561.1"/>
    <property type="molecule type" value="Genomic_DNA"/>
</dbReference>
<keyword evidence="4" id="KW-1185">Reference proteome</keyword>
<dbReference type="Proteomes" id="UP000827724">
    <property type="component" value="Unassembled WGS sequence"/>
</dbReference>
<dbReference type="GO" id="GO:0045944">
    <property type="term" value="P:positive regulation of transcription by RNA polymerase II"/>
    <property type="evidence" value="ECO:0007669"/>
    <property type="project" value="TreeGrafter"/>
</dbReference>
<dbReference type="InterPro" id="IPR021858">
    <property type="entry name" value="Fun_TF"/>
</dbReference>
<dbReference type="GO" id="GO:0003700">
    <property type="term" value="F:DNA-binding transcription factor activity"/>
    <property type="evidence" value="ECO:0007669"/>
    <property type="project" value="TreeGrafter"/>
</dbReference>
<comment type="subcellular location">
    <subcellularLocation>
        <location evidence="1">Nucleus</location>
    </subcellularLocation>
</comment>
<dbReference type="PANTHER" id="PTHR37534:SF39">
    <property type="entry name" value="TRANSCRIPTION FACTOR DOMAIN-CONTAINING PROTEIN"/>
    <property type="match status" value="1"/>
</dbReference>
<dbReference type="GO" id="GO:0005634">
    <property type="term" value="C:nucleus"/>
    <property type="evidence" value="ECO:0007669"/>
    <property type="project" value="UniProtKB-SubCell"/>
</dbReference>
<dbReference type="AlphaFoldDB" id="A0A9P8QGA7"/>